<keyword evidence="6 7" id="KW-0961">Cell wall biogenesis/degradation</keyword>
<dbReference type="PANTHER" id="PTHR30518">
    <property type="entry name" value="ENDOLYTIC MUREIN TRANSGLYCOSYLASE"/>
    <property type="match status" value="1"/>
</dbReference>
<protein>
    <recommendedName>
        <fullName evidence="7">Endolytic murein transglycosylase</fullName>
        <ecNumber evidence="7">4.2.2.29</ecNumber>
    </recommendedName>
    <alternativeName>
        <fullName evidence="7">Peptidoglycan lytic transglycosylase</fullName>
    </alternativeName>
    <alternativeName>
        <fullName evidence="7">Peptidoglycan polymerization terminase</fullName>
    </alternativeName>
</protein>
<keyword evidence="1 7" id="KW-1003">Cell membrane</keyword>
<dbReference type="AlphaFoldDB" id="L7L8T4"/>
<dbReference type="OrthoDB" id="9814591at2"/>
<evidence type="ECO:0000256" key="8">
    <source>
        <dbReference type="SAM" id="MobiDB-lite"/>
    </source>
</evidence>
<keyword evidence="4 7" id="KW-0472">Membrane</keyword>
<evidence type="ECO:0000256" key="7">
    <source>
        <dbReference type="HAMAP-Rule" id="MF_02065"/>
    </source>
</evidence>
<evidence type="ECO:0000313" key="10">
    <source>
        <dbReference type="Proteomes" id="UP000053405"/>
    </source>
</evidence>
<feature type="region of interest" description="Disordered" evidence="8">
    <location>
        <begin position="1"/>
        <end position="66"/>
    </location>
</feature>
<feature type="compositionally biased region" description="Basic and acidic residues" evidence="8">
    <location>
        <begin position="16"/>
        <end position="25"/>
    </location>
</feature>
<dbReference type="eggNOG" id="COG1559">
    <property type="taxonomic scope" value="Bacteria"/>
</dbReference>
<gene>
    <name evidence="7" type="primary">mltG</name>
    <name evidence="9" type="ORF">GOHSU_18_00990</name>
</gene>
<dbReference type="GO" id="GO:0008932">
    <property type="term" value="F:lytic endotransglycosylase activity"/>
    <property type="evidence" value="ECO:0007669"/>
    <property type="project" value="UniProtKB-UniRule"/>
</dbReference>
<keyword evidence="10" id="KW-1185">Reference proteome</keyword>
<reference evidence="9 10" key="1">
    <citation type="submission" date="2012-12" db="EMBL/GenBank/DDBJ databases">
        <title>Whole genome shotgun sequence of Gordonia hirsuta NBRC 16056.</title>
        <authorList>
            <person name="Isaki-Nakamura S."/>
            <person name="Hosoyama A."/>
            <person name="Tsuchikane K."/>
            <person name="Katsumata H."/>
            <person name="Baba S."/>
            <person name="Yamazaki S."/>
            <person name="Fujita N."/>
        </authorList>
    </citation>
    <scope>NUCLEOTIDE SEQUENCE [LARGE SCALE GENOMIC DNA]</scope>
    <source>
        <strain evidence="9 10">NBRC 16056</strain>
    </source>
</reference>
<dbReference type="STRING" id="1121927.GOHSU_18_00990"/>
<dbReference type="Pfam" id="PF02618">
    <property type="entry name" value="YceG"/>
    <property type="match status" value="1"/>
</dbReference>
<dbReference type="InterPro" id="IPR003770">
    <property type="entry name" value="MLTG-like"/>
</dbReference>
<keyword evidence="2 7" id="KW-0812">Transmembrane</keyword>
<evidence type="ECO:0000313" key="9">
    <source>
        <dbReference type="EMBL" id="GAC57344.1"/>
    </source>
</evidence>
<dbReference type="EC" id="4.2.2.29" evidence="7"/>
<dbReference type="EMBL" id="BANT01000018">
    <property type="protein sequence ID" value="GAC57344.1"/>
    <property type="molecule type" value="Genomic_DNA"/>
</dbReference>
<comment type="similarity">
    <text evidence="7">Belongs to the transglycosylase MltG family.</text>
</comment>
<keyword evidence="3 7" id="KW-1133">Transmembrane helix</keyword>
<dbReference type="RefSeq" id="WP_005939281.1">
    <property type="nucleotide sequence ID" value="NZ_ATVK01000048.1"/>
</dbReference>
<dbReference type="GO" id="GO:0005886">
    <property type="term" value="C:plasma membrane"/>
    <property type="evidence" value="ECO:0007669"/>
    <property type="project" value="UniProtKB-SubCell"/>
</dbReference>
<dbReference type="HAMAP" id="MF_02065">
    <property type="entry name" value="MltG"/>
    <property type="match status" value="1"/>
</dbReference>
<feature type="site" description="Important for catalytic activity" evidence="7">
    <location>
        <position position="511"/>
    </location>
</feature>
<dbReference type="GO" id="GO:0009252">
    <property type="term" value="P:peptidoglycan biosynthetic process"/>
    <property type="evidence" value="ECO:0007669"/>
    <property type="project" value="UniProtKB-UniRule"/>
</dbReference>
<evidence type="ECO:0000256" key="2">
    <source>
        <dbReference type="ARBA" id="ARBA00022692"/>
    </source>
</evidence>
<comment type="catalytic activity">
    <reaction evidence="7">
        <text>a peptidoglycan chain = a peptidoglycan chain with N-acetyl-1,6-anhydromuramyl-[peptide] at the reducing end + a peptidoglycan chain with N-acetylglucosamine at the non-reducing end.</text>
        <dbReference type="EC" id="4.2.2.29"/>
    </reaction>
</comment>
<evidence type="ECO:0000256" key="4">
    <source>
        <dbReference type="ARBA" id="ARBA00023136"/>
    </source>
</evidence>
<dbReference type="Proteomes" id="UP000053405">
    <property type="component" value="Unassembled WGS sequence"/>
</dbReference>
<evidence type="ECO:0000256" key="1">
    <source>
        <dbReference type="ARBA" id="ARBA00022475"/>
    </source>
</evidence>
<evidence type="ECO:0000256" key="3">
    <source>
        <dbReference type="ARBA" id="ARBA00022989"/>
    </source>
</evidence>
<proteinExistence type="inferred from homology"/>
<evidence type="ECO:0000256" key="6">
    <source>
        <dbReference type="ARBA" id="ARBA00023316"/>
    </source>
</evidence>
<comment type="subcellular location">
    <subcellularLocation>
        <location evidence="7">Cell membrane</location>
        <topology evidence="7">Single-pass membrane protein</topology>
    </subcellularLocation>
</comment>
<feature type="region of interest" description="Disordered" evidence="8">
    <location>
        <begin position="83"/>
        <end position="252"/>
    </location>
</feature>
<dbReference type="GO" id="GO:0071555">
    <property type="term" value="P:cell wall organization"/>
    <property type="evidence" value="ECO:0007669"/>
    <property type="project" value="UniProtKB-KW"/>
</dbReference>
<feature type="compositionally biased region" description="Pro residues" evidence="8">
    <location>
        <begin position="154"/>
        <end position="170"/>
    </location>
</feature>
<keyword evidence="5 7" id="KW-0456">Lyase</keyword>
<organism evidence="9 10">
    <name type="scientific">Gordonia hirsuta DSM 44140 = NBRC 16056</name>
    <dbReference type="NCBI Taxonomy" id="1121927"/>
    <lineage>
        <taxon>Bacteria</taxon>
        <taxon>Bacillati</taxon>
        <taxon>Actinomycetota</taxon>
        <taxon>Actinomycetes</taxon>
        <taxon>Mycobacteriales</taxon>
        <taxon>Gordoniaceae</taxon>
        <taxon>Gordonia</taxon>
    </lineage>
</organism>
<comment type="caution">
    <text evidence="9">The sequence shown here is derived from an EMBL/GenBank/DDBJ whole genome shotgun (WGS) entry which is preliminary data.</text>
</comment>
<evidence type="ECO:0000256" key="5">
    <source>
        <dbReference type="ARBA" id="ARBA00023239"/>
    </source>
</evidence>
<comment type="function">
    <text evidence="7">Functions as a peptidoglycan terminase that cleaves nascent peptidoglycan strands endolytically to terminate their elongation.</text>
</comment>
<name>L7L8T4_9ACTN</name>
<dbReference type="PANTHER" id="PTHR30518:SF2">
    <property type="entry name" value="ENDOLYTIC MUREIN TRANSGLYCOSYLASE"/>
    <property type="match status" value="1"/>
</dbReference>
<feature type="compositionally biased region" description="Low complexity" evidence="8">
    <location>
        <begin position="132"/>
        <end position="153"/>
    </location>
</feature>
<accession>L7L8T4</accession>
<feature type="transmembrane region" description="Helical" evidence="7">
    <location>
        <begin position="261"/>
        <end position="281"/>
    </location>
</feature>
<sequence>MSESRTPGTPGEEPGADDRGVDEPRARHRRRRQPADPTTTGSIPIVRSGPDYSVPGIEYRHPERVESEYLVVRYRDQPPPAAVYREAGAYTEPSGRARPSVPEPSAGEPSAGSATRPTRTSRRQAERQASYAPSTATTPLRTPAATPPLAAAVPPAPAPPPAPSPPPAPGVPDTRSSSSIDETVVHSPADVTPTDVVRIADTPAADDTDSATVPLGSFDILDETTPSDSRGIRGSAEAPPPTEIQPAVDGGMPVRKRGRKALIAVVAILLVLALAAVLASWKLGAFESRKNFDSATGDGSSALVQIPENASLREFGRILAEAGVVGSQRAFVDAAGGQPMSGGFYKLPTGISGKAAVEMISDDAAAHRVGWMVIPEGTQLDSKKGADGKTTLGIFELLADVTDFDAGGHQYGVSVEELMEAAAHSSTDDLGVPRWARPAVERLNGDHRRIEGLIASGSWEDVDPRQDATQMLRSLITKSAARFDAWGLHSGNNSGLMEYDTLVVASIVEREVSREEDYPKVARVILNRLDVSQRLEMDSTINYTADVTDIDVKGEVYTRKTEWNTYQKDGLPVTPIGAVGERALQAVENPAPGDWLYFVTVDKSGRTLFTKSFEQHKKNRQIACRNKFVTTGC</sequence>